<evidence type="ECO:0000313" key="2">
    <source>
        <dbReference type="Proteomes" id="UP001420932"/>
    </source>
</evidence>
<dbReference type="EMBL" id="JBBNAF010000003">
    <property type="protein sequence ID" value="KAK9160729.1"/>
    <property type="molecule type" value="Genomic_DNA"/>
</dbReference>
<protein>
    <submittedName>
        <fullName evidence="1">Uncharacterized protein</fullName>
    </submittedName>
</protein>
<gene>
    <name evidence="1" type="ORF">Syun_007070</name>
</gene>
<sequence>MKWRRQHEFRRRTLNVEKVEVFILRKPKTQKVRIKAKQPNKISMQKVMLLLPKKKGDLVAIEILVKVCGETHETTLIATFDECNAT</sequence>
<comment type="caution">
    <text evidence="1">The sequence shown here is derived from an EMBL/GenBank/DDBJ whole genome shotgun (WGS) entry which is preliminary data.</text>
</comment>
<evidence type="ECO:0000313" key="1">
    <source>
        <dbReference type="EMBL" id="KAK9160729.1"/>
    </source>
</evidence>
<organism evidence="1 2">
    <name type="scientific">Stephania yunnanensis</name>
    <dbReference type="NCBI Taxonomy" id="152371"/>
    <lineage>
        <taxon>Eukaryota</taxon>
        <taxon>Viridiplantae</taxon>
        <taxon>Streptophyta</taxon>
        <taxon>Embryophyta</taxon>
        <taxon>Tracheophyta</taxon>
        <taxon>Spermatophyta</taxon>
        <taxon>Magnoliopsida</taxon>
        <taxon>Ranunculales</taxon>
        <taxon>Menispermaceae</taxon>
        <taxon>Menispermoideae</taxon>
        <taxon>Cissampelideae</taxon>
        <taxon>Stephania</taxon>
    </lineage>
</organism>
<proteinExistence type="predicted"/>
<name>A0AAP0KZL0_9MAGN</name>
<accession>A0AAP0KZL0</accession>
<dbReference type="AlphaFoldDB" id="A0AAP0KZL0"/>
<reference evidence="1 2" key="1">
    <citation type="submission" date="2024-01" db="EMBL/GenBank/DDBJ databases">
        <title>Genome assemblies of Stephania.</title>
        <authorList>
            <person name="Yang L."/>
        </authorList>
    </citation>
    <scope>NUCLEOTIDE SEQUENCE [LARGE SCALE GENOMIC DNA]</scope>
    <source>
        <strain evidence="1">YNDBR</strain>
        <tissue evidence="1">Leaf</tissue>
    </source>
</reference>
<keyword evidence="2" id="KW-1185">Reference proteome</keyword>
<dbReference type="Proteomes" id="UP001420932">
    <property type="component" value="Unassembled WGS sequence"/>
</dbReference>